<name>A0A0G1L2M1_9BACT</name>
<keyword evidence="1" id="KW-1133">Transmembrane helix</keyword>
<evidence type="ECO:0000256" key="1">
    <source>
        <dbReference type="SAM" id="Phobius"/>
    </source>
</evidence>
<keyword evidence="1" id="KW-0812">Transmembrane</keyword>
<dbReference type="EMBL" id="LCKD01000010">
    <property type="protein sequence ID" value="KKT89970.1"/>
    <property type="molecule type" value="Genomic_DNA"/>
</dbReference>
<keyword evidence="1" id="KW-0472">Membrane</keyword>
<evidence type="ECO:0000313" key="3">
    <source>
        <dbReference type="Proteomes" id="UP000034368"/>
    </source>
</evidence>
<reference evidence="2 3" key="1">
    <citation type="journal article" date="2015" name="Nature">
        <title>rRNA introns, odd ribosomes, and small enigmatic genomes across a large radiation of phyla.</title>
        <authorList>
            <person name="Brown C.T."/>
            <person name="Hug L.A."/>
            <person name="Thomas B.C."/>
            <person name="Sharon I."/>
            <person name="Castelle C.J."/>
            <person name="Singh A."/>
            <person name="Wilkins M.J."/>
            <person name="Williams K.H."/>
            <person name="Banfield J.F."/>
        </authorList>
    </citation>
    <scope>NUCLEOTIDE SEQUENCE [LARGE SCALE GENOMIC DNA]</scope>
</reference>
<dbReference type="Proteomes" id="UP000034368">
    <property type="component" value="Unassembled WGS sequence"/>
</dbReference>
<evidence type="ECO:0008006" key="4">
    <source>
        <dbReference type="Google" id="ProtNLM"/>
    </source>
</evidence>
<protein>
    <recommendedName>
        <fullName evidence="4">LemA family protein</fullName>
    </recommendedName>
</protein>
<feature type="transmembrane region" description="Helical" evidence="1">
    <location>
        <begin position="12"/>
        <end position="33"/>
    </location>
</feature>
<sequence>MRRENGTVPVLLLVAGALLGGVFIVGISVYGYFNGVRNELVRQETALNGQYQDNQNELSSYEVSFYEQTGLANLKSEKMDKIITDAIKGRYEGKDGQPVERGQGGAFFSAIVEAYPGVEGLNVYDKIISFVAAGREAYKSKQSKLLDMLRAYESYRATNYIRSFFVGQLGFPALRAQIGTRVVRGQEALDQMMLIVTTEGGQKSYQTGTMKPLSVNEK</sequence>
<gene>
    <name evidence="2" type="ORF">UW90_C0010G0017</name>
</gene>
<dbReference type="AlphaFoldDB" id="A0A0G1L2M1"/>
<organism evidence="2 3">
    <name type="scientific">Candidatus Yanofskybacteria bacterium GW2011_GWB1_45_11</name>
    <dbReference type="NCBI Taxonomy" id="1619026"/>
    <lineage>
        <taxon>Bacteria</taxon>
        <taxon>Candidatus Yanofskyibacteriota</taxon>
    </lineage>
</organism>
<evidence type="ECO:0000313" key="2">
    <source>
        <dbReference type="EMBL" id="KKT89970.1"/>
    </source>
</evidence>
<comment type="caution">
    <text evidence="2">The sequence shown here is derived from an EMBL/GenBank/DDBJ whole genome shotgun (WGS) entry which is preliminary data.</text>
</comment>
<proteinExistence type="predicted"/>
<accession>A0A0G1L2M1</accession>